<reference evidence="2 4" key="1">
    <citation type="submission" date="2014-12" db="EMBL/GenBank/DDBJ databases">
        <title>Comparative genome analysis of Bacillus coagulans HM-08, Clostridium butyricum HM-68, Bacillus subtilis HM-66 and Bacillus licheniformis BL-09.</title>
        <authorList>
            <person name="Zhang H."/>
        </authorList>
    </citation>
    <scope>NUCLEOTIDE SEQUENCE [LARGE SCALE GENOMIC DNA]</scope>
    <source>
        <strain evidence="2 4">HM-66</strain>
    </source>
</reference>
<proteinExistence type="predicted"/>
<feature type="transmembrane region" description="Helical" evidence="1">
    <location>
        <begin position="141"/>
        <end position="161"/>
    </location>
</feature>
<keyword evidence="1" id="KW-0812">Transmembrane</keyword>
<evidence type="ECO:0000256" key="1">
    <source>
        <dbReference type="SAM" id="Phobius"/>
    </source>
</evidence>
<evidence type="ECO:0000313" key="3">
    <source>
        <dbReference type="EMBL" id="KZD92921.1"/>
    </source>
</evidence>
<organism evidence="2 4">
    <name type="scientific">Bacillus subtilis</name>
    <dbReference type="NCBI Taxonomy" id="1423"/>
    <lineage>
        <taxon>Bacteria</taxon>
        <taxon>Bacillati</taxon>
        <taxon>Bacillota</taxon>
        <taxon>Bacilli</taxon>
        <taxon>Bacillales</taxon>
        <taxon>Bacillaceae</taxon>
        <taxon>Bacillus</taxon>
    </lineage>
</organism>
<feature type="transmembrane region" description="Helical" evidence="1">
    <location>
        <begin position="72"/>
        <end position="97"/>
    </location>
</feature>
<feature type="transmembrane region" description="Helical" evidence="1">
    <location>
        <begin position="173"/>
        <end position="191"/>
    </location>
</feature>
<gene>
    <name evidence="3" type="ORF">B4122_1396</name>
    <name evidence="2" type="ORF">SC09_Contig26orf00106</name>
</gene>
<dbReference type="Pfam" id="PF14089">
    <property type="entry name" value="KbaA"/>
    <property type="match status" value="1"/>
</dbReference>
<dbReference type="GO" id="GO:0045881">
    <property type="term" value="P:positive regulation of sporulation resulting in formation of a cellular spore"/>
    <property type="evidence" value="ECO:0007669"/>
    <property type="project" value="InterPro"/>
</dbReference>
<dbReference type="Proteomes" id="UP000076442">
    <property type="component" value="Unassembled WGS sequence"/>
</dbReference>
<feature type="transmembrane region" description="Helical" evidence="1">
    <location>
        <begin position="30"/>
        <end position="52"/>
    </location>
</feature>
<protein>
    <submittedName>
        <fullName evidence="2">KinB signaling pathway activation protein</fullName>
    </submittedName>
</protein>
<evidence type="ECO:0000313" key="2">
    <source>
        <dbReference type="EMBL" id="KIU10323.1"/>
    </source>
</evidence>
<accession>A0A0C3K9F5</accession>
<reference evidence="3 5" key="2">
    <citation type="submission" date="2015-09" db="EMBL/GenBank/DDBJ databases">
        <title>Spore heat resistance.</title>
        <authorList>
            <person name="Boekhorst J."/>
            <person name="Berendsen E.M."/>
            <person name="Wells-Bennik M.H."/>
            <person name="Kuipers O.P."/>
        </authorList>
    </citation>
    <scope>NUCLEOTIDE SEQUENCE [LARGE SCALE GENOMIC DNA]</scope>
    <source>
        <strain evidence="3 5">B4122</strain>
    </source>
</reference>
<dbReference type="PIRSF" id="PIRSF029886">
    <property type="entry name" value="KBAA"/>
    <property type="match status" value="1"/>
</dbReference>
<name>A0A0C3K9F5_BACIU</name>
<evidence type="ECO:0000313" key="5">
    <source>
        <dbReference type="Proteomes" id="UP000076442"/>
    </source>
</evidence>
<dbReference type="AlphaFoldDB" id="A0A0C3K9F5"/>
<sequence>MIHLFGIIHNKISLFAIFEGMNKEMKSRGLVRFFFSILAVGALITSIVGFALKWGEYRGLFLTFEAGQIFSVLFWFIGVGMIFSVISQMGFFVFLTVHRFALEILRSSSLWNLLQLFFILFVAFDLMYVRFLFFGESGESLAGYAWLPVFLLIFGVITAYIKQKQSSKKTFVSSLFLMVVITALEWFPALRVNDEDWLYLMLFPLMACNAFQLLMLPKFAAK</sequence>
<keyword evidence="1" id="KW-0472">Membrane</keyword>
<dbReference type="EMBL" id="JXBC01000005">
    <property type="protein sequence ID" value="KIU10323.1"/>
    <property type="molecule type" value="Genomic_DNA"/>
</dbReference>
<dbReference type="PATRIC" id="fig|1423.134.peg.1007"/>
<feature type="transmembrane region" description="Helical" evidence="1">
    <location>
        <begin position="109"/>
        <end position="129"/>
    </location>
</feature>
<dbReference type="Proteomes" id="UP000032247">
    <property type="component" value="Unassembled WGS sequence"/>
</dbReference>
<evidence type="ECO:0000313" key="4">
    <source>
        <dbReference type="Proteomes" id="UP000032247"/>
    </source>
</evidence>
<comment type="caution">
    <text evidence="2">The sequence shown here is derived from an EMBL/GenBank/DDBJ whole genome shotgun (WGS) entry which is preliminary data.</text>
</comment>
<dbReference type="SMART" id="SM01251">
    <property type="entry name" value="KbaA"/>
    <property type="match status" value="1"/>
</dbReference>
<keyword evidence="1" id="KW-1133">Transmembrane helix</keyword>
<dbReference type="STRING" id="483913.AN935_00795"/>
<feature type="transmembrane region" description="Helical" evidence="1">
    <location>
        <begin position="197"/>
        <end position="216"/>
    </location>
</feature>
<dbReference type="InterPro" id="IPR024164">
    <property type="entry name" value="KinB-signalling_activ"/>
</dbReference>
<dbReference type="EMBL" id="LJZV01000008">
    <property type="protein sequence ID" value="KZD92921.1"/>
    <property type="molecule type" value="Genomic_DNA"/>
</dbReference>